<reference evidence="1 2" key="1">
    <citation type="submission" date="2016-04" db="EMBL/GenBank/DDBJ databases">
        <title>A degradative enzymes factory behind the ericoid mycorrhizal symbiosis.</title>
        <authorList>
            <consortium name="DOE Joint Genome Institute"/>
            <person name="Martino E."/>
            <person name="Morin E."/>
            <person name="Grelet G."/>
            <person name="Kuo A."/>
            <person name="Kohler A."/>
            <person name="Daghino S."/>
            <person name="Barry K."/>
            <person name="Choi C."/>
            <person name="Cichocki N."/>
            <person name="Clum A."/>
            <person name="Copeland A."/>
            <person name="Hainaut M."/>
            <person name="Haridas S."/>
            <person name="Labutti K."/>
            <person name="Lindquist E."/>
            <person name="Lipzen A."/>
            <person name="Khouja H.-R."/>
            <person name="Murat C."/>
            <person name="Ohm R."/>
            <person name="Olson A."/>
            <person name="Spatafora J."/>
            <person name="Veneault-Fourrey C."/>
            <person name="Henrissat B."/>
            <person name="Grigoriev I."/>
            <person name="Martin F."/>
            <person name="Perotto S."/>
        </authorList>
    </citation>
    <scope>NUCLEOTIDE SEQUENCE [LARGE SCALE GENOMIC DNA]</scope>
    <source>
        <strain evidence="1 2">E</strain>
    </source>
</reference>
<dbReference type="InterPro" id="IPR011057">
    <property type="entry name" value="Mss4-like_sf"/>
</dbReference>
<dbReference type="OrthoDB" id="6329284at2759"/>
<accession>A0A2J6T2J0</accession>
<gene>
    <name evidence="1" type="ORF">K444DRAFT_566200</name>
</gene>
<evidence type="ECO:0000313" key="1">
    <source>
        <dbReference type="EMBL" id="PMD57237.1"/>
    </source>
</evidence>
<dbReference type="Gene3D" id="3.90.1590.10">
    <property type="entry name" value="glutathione-dependent formaldehyde- activating enzyme (gfa)"/>
    <property type="match status" value="1"/>
</dbReference>
<proteinExistence type="predicted"/>
<dbReference type="InParanoid" id="A0A2J6T2J0"/>
<organism evidence="1 2">
    <name type="scientific">Hyaloscypha bicolor E</name>
    <dbReference type="NCBI Taxonomy" id="1095630"/>
    <lineage>
        <taxon>Eukaryota</taxon>
        <taxon>Fungi</taxon>
        <taxon>Dikarya</taxon>
        <taxon>Ascomycota</taxon>
        <taxon>Pezizomycotina</taxon>
        <taxon>Leotiomycetes</taxon>
        <taxon>Helotiales</taxon>
        <taxon>Hyaloscyphaceae</taxon>
        <taxon>Hyaloscypha</taxon>
        <taxon>Hyaloscypha bicolor</taxon>
    </lineage>
</organism>
<evidence type="ECO:0000313" key="2">
    <source>
        <dbReference type="Proteomes" id="UP000235371"/>
    </source>
</evidence>
<dbReference type="EMBL" id="KZ613847">
    <property type="protein sequence ID" value="PMD57237.1"/>
    <property type="molecule type" value="Genomic_DNA"/>
</dbReference>
<dbReference type="PANTHER" id="PTHR33337:SF40">
    <property type="entry name" value="CENP-V_GFA DOMAIN-CONTAINING PROTEIN-RELATED"/>
    <property type="match status" value="1"/>
</dbReference>
<protein>
    <recommendedName>
        <fullName evidence="3">CENP-V/GFA domain-containing protein</fullName>
    </recommendedName>
</protein>
<dbReference type="PANTHER" id="PTHR33337">
    <property type="entry name" value="GFA DOMAIN-CONTAINING PROTEIN"/>
    <property type="match status" value="1"/>
</dbReference>
<keyword evidence="2" id="KW-1185">Reference proteome</keyword>
<dbReference type="STRING" id="1095630.A0A2J6T2J0"/>
<evidence type="ECO:0008006" key="3">
    <source>
        <dbReference type="Google" id="ProtNLM"/>
    </source>
</evidence>
<dbReference type="GeneID" id="36585200"/>
<dbReference type="RefSeq" id="XP_024734141.1">
    <property type="nucleotide sequence ID" value="XM_024877123.1"/>
</dbReference>
<sequence length="220" mass="24381">MSSLPRTPFSVHGGCFCKAITYTISIPAFESRPLLDSDRHPPKHAFGAQTNVAARLPVISLDHCNSCRRISGAIIQAWFICPQRWVTFSLLARNTSSDSNTSEERITPKTTAEVLRPSKELEEATYIKVFDSSEQAHRTFCGRCGTPLSFLYSGLGDEMSKEENWGPYFDTALGTLEKESAEIEGMRPGRQGWLDDGIGWVKQVFDEGGKSLGIEKVDTV</sequence>
<dbReference type="Proteomes" id="UP000235371">
    <property type="component" value="Unassembled WGS sequence"/>
</dbReference>
<dbReference type="AlphaFoldDB" id="A0A2J6T2J0"/>
<dbReference type="SUPFAM" id="SSF51316">
    <property type="entry name" value="Mss4-like"/>
    <property type="match status" value="2"/>
</dbReference>
<name>A0A2J6T2J0_9HELO</name>